<sequence>MAVRRVCTSAWRTGAEIGVNNARTLTTTASLWVRRAPAPGPLPNQDIDVGNLESLEKYRSYTRYFRHAQEAHNKPAWWHTYRKYVEQADPDHGAEQVDIGFPYEQPKRNKQAKERKQIMKANKKNVELERAARLRTLKVSLEDVQQMWEQTSGPFHIKRLAQHYGVYKDLFPNAFFLPQVPLKVCYGQDGSVHYGNKLTPTEAASAPRISFEAEEGTLWTLLLTCPDEHLQDSEAEYVHWMVGNIPAGAVHSGEELCHYLPPFPPRGTGFHRYIYVLFKQSGPIDFRDDARPSPCHSLEERTFKTVDWYRKHQDHMTPAGLAFFQSQWDSSVTNTFHDTLDMKEPVFEFIRPPVYHPPQVKFPHRQPLRYLDRYRDRQPHTYGIY</sequence>
<keyword evidence="5" id="KW-0496">Mitochondrion</keyword>
<name>A0AAW0PH87_9GOBI</name>
<evidence type="ECO:0000256" key="8">
    <source>
        <dbReference type="ARBA" id="ARBA00039444"/>
    </source>
</evidence>
<evidence type="ECO:0000313" key="10">
    <source>
        <dbReference type="EMBL" id="KAK7918939.1"/>
    </source>
</evidence>
<dbReference type="EMBL" id="JBBPFD010000007">
    <property type="protein sequence ID" value="KAK7918939.1"/>
    <property type="molecule type" value="Genomic_DNA"/>
</dbReference>
<dbReference type="Gene3D" id="3.90.280.10">
    <property type="entry name" value="PEBP-like"/>
    <property type="match status" value="1"/>
</dbReference>
<keyword evidence="2" id="KW-0809">Transit peptide</keyword>
<dbReference type="InterPro" id="IPR036610">
    <property type="entry name" value="PEBP-like_sf"/>
</dbReference>
<evidence type="ECO:0000256" key="6">
    <source>
        <dbReference type="ARBA" id="ARBA00023274"/>
    </source>
</evidence>
<dbReference type="FunFam" id="3.90.280.10:FF:000002">
    <property type="entry name" value="39S ribosomal protein L38, mitochondrial"/>
    <property type="match status" value="1"/>
</dbReference>
<dbReference type="InterPro" id="IPR008914">
    <property type="entry name" value="PEBP"/>
</dbReference>
<evidence type="ECO:0000256" key="3">
    <source>
        <dbReference type="ARBA" id="ARBA00022980"/>
    </source>
</evidence>
<keyword evidence="3" id="KW-0689">Ribosomal protein</keyword>
<keyword evidence="6" id="KW-0687">Ribonucleoprotein</keyword>
<dbReference type="PANTHER" id="PTHR11362">
    <property type="entry name" value="PHOSPHATIDYLETHANOLAMINE-BINDING PROTEIN"/>
    <property type="match status" value="1"/>
</dbReference>
<keyword evidence="11" id="KW-1185">Reference proteome</keyword>
<protein>
    <recommendedName>
        <fullName evidence="8">Large ribosomal subunit protein mL38</fullName>
    </recommendedName>
    <alternativeName>
        <fullName evidence="9">39S ribosomal protein L38, mitochondrial</fullName>
    </alternativeName>
</protein>
<dbReference type="Proteomes" id="UP001460270">
    <property type="component" value="Unassembled WGS sequence"/>
</dbReference>
<evidence type="ECO:0000256" key="7">
    <source>
        <dbReference type="ARBA" id="ARBA00038016"/>
    </source>
</evidence>
<evidence type="ECO:0000256" key="9">
    <source>
        <dbReference type="ARBA" id="ARBA00041206"/>
    </source>
</evidence>
<comment type="caution">
    <text evidence="10">The sequence shown here is derived from an EMBL/GenBank/DDBJ whole genome shotgun (WGS) entry which is preliminary data.</text>
</comment>
<comment type="subcellular location">
    <subcellularLocation>
        <location evidence="1">Mitochondrion</location>
    </subcellularLocation>
</comment>
<evidence type="ECO:0000313" key="11">
    <source>
        <dbReference type="Proteomes" id="UP001460270"/>
    </source>
</evidence>
<dbReference type="Pfam" id="PF01161">
    <property type="entry name" value="PBP"/>
    <property type="match status" value="1"/>
</dbReference>
<reference evidence="11" key="1">
    <citation type="submission" date="2024-04" db="EMBL/GenBank/DDBJ databases">
        <title>Salinicola lusitanus LLJ914,a marine bacterium isolated from the Okinawa Trough.</title>
        <authorList>
            <person name="Li J."/>
        </authorList>
    </citation>
    <scope>NUCLEOTIDE SEQUENCE [LARGE SCALE GENOMIC DNA]</scope>
</reference>
<accession>A0AAW0PH87</accession>
<dbReference type="CDD" id="cd00866">
    <property type="entry name" value="PEBP_euk"/>
    <property type="match status" value="1"/>
</dbReference>
<dbReference type="SUPFAM" id="SSF49777">
    <property type="entry name" value="PEBP-like"/>
    <property type="match status" value="1"/>
</dbReference>
<evidence type="ECO:0000256" key="1">
    <source>
        <dbReference type="ARBA" id="ARBA00004173"/>
    </source>
</evidence>
<comment type="similarity">
    <text evidence="7">Belongs to the phosphatidylethanolamine-binding protein family. Mitochondrion-specific ribosomal protein mL38 subfamily.</text>
</comment>
<organism evidence="10 11">
    <name type="scientific">Mugilogobius chulae</name>
    <name type="common">yellowstripe goby</name>
    <dbReference type="NCBI Taxonomy" id="88201"/>
    <lineage>
        <taxon>Eukaryota</taxon>
        <taxon>Metazoa</taxon>
        <taxon>Chordata</taxon>
        <taxon>Craniata</taxon>
        <taxon>Vertebrata</taxon>
        <taxon>Euteleostomi</taxon>
        <taxon>Actinopterygii</taxon>
        <taxon>Neopterygii</taxon>
        <taxon>Teleostei</taxon>
        <taxon>Neoteleostei</taxon>
        <taxon>Acanthomorphata</taxon>
        <taxon>Gobiaria</taxon>
        <taxon>Gobiiformes</taxon>
        <taxon>Gobioidei</taxon>
        <taxon>Gobiidae</taxon>
        <taxon>Gobionellinae</taxon>
        <taxon>Mugilogobius</taxon>
    </lineage>
</organism>
<evidence type="ECO:0000256" key="4">
    <source>
        <dbReference type="ARBA" id="ARBA00023054"/>
    </source>
</evidence>
<keyword evidence="4" id="KW-0175">Coiled coil</keyword>
<evidence type="ECO:0000256" key="2">
    <source>
        <dbReference type="ARBA" id="ARBA00022946"/>
    </source>
</evidence>
<dbReference type="GO" id="GO:0005743">
    <property type="term" value="C:mitochondrial inner membrane"/>
    <property type="evidence" value="ECO:0007669"/>
    <property type="project" value="UniProtKB-ARBA"/>
</dbReference>
<dbReference type="AlphaFoldDB" id="A0AAW0PH87"/>
<proteinExistence type="inferred from homology"/>
<dbReference type="PANTHER" id="PTHR11362:SF133">
    <property type="entry name" value="LARGE RIBOSOMAL SUBUNIT PROTEIN ML38"/>
    <property type="match status" value="1"/>
</dbReference>
<gene>
    <name evidence="10" type="ORF">WMY93_010223</name>
</gene>
<evidence type="ECO:0000256" key="5">
    <source>
        <dbReference type="ARBA" id="ARBA00023128"/>
    </source>
</evidence>
<dbReference type="InterPro" id="IPR035810">
    <property type="entry name" value="PEBP_euk"/>
</dbReference>
<dbReference type="GO" id="GO:0005762">
    <property type="term" value="C:mitochondrial large ribosomal subunit"/>
    <property type="evidence" value="ECO:0007669"/>
    <property type="project" value="TreeGrafter"/>
</dbReference>